<dbReference type="GO" id="GO:0052621">
    <property type="term" value="F:diguanylate cyclase activity"/>
    <property type="evidence" value="ECO:0007669"/>
    <property type="project" value="UniProtKB-EC"/>
</dbReference>
<dbReference type="InterPro" id="IPR029787">
    <property type="entry name" value="Nucleotide_cyclase"/>
</dbReference>
<dbReference type="GO" id="GO:0005886">
    <property type="term" value="C:plasma membrane"/>
    <property type="evidence" value="ECO:0007669"/>
    <property type="project" value="TreeGrafter"/>
</dbReference>
<name>A6W210_MARMS</name>
<comment type="cofactor">
    <cofactor evidence="1">
        <name>Mg(2+)</name>
        <dbReference type="ChEBI" id="CHEBI:18420"/>
    </cofactor>
</comment>
<dbReference type="FunFam" id="3.30.70.270:FF:000001">
    <property type="entry name" value="Diguanylate cyclase domain protein"/>
    <property type="match status" value="1"/>
</dbReference>
<dbReference type="NCBIfam" id="TIGR00254">
    <property type="entry name" value="GGDEF"/>
    <property type="match status" value="1"/>
</dbReference>
<dbReference type="SMART" id="SM00267">
    <property type="entry name" value="GGDEF"/>
    <property type="match status" value="1"/>
</dbReference>
<dbReference type="AlphaFoldDB" id="A6W210"/>
<organism evidence="6">
    <name type="scientific">Marinomonas sp. (strain MWYL1)</name>
    <dbReference type="NCBI Taxonomy" id="400668"/>
    <lineage>
        <taxon>Bacteria</taxon>
        <taxon>Pseudomonadati</taxon>
        <taxon>Pseudomonadota</taxon>
        <taxon>Gammaproteobacteria</taxon>
        <taxon>Oceanospirillales</taxon>
        <taxon>Oceanospirillaceae</taxon>
        <taxon>Marinomonas</taxon>
    </lineage>
</organism>
<dbReference type="EC" id="2.7.7.65" evidence="2"/>
<comment type="catalytic activity">
    <reaction evidence="3">
        <text>2 GTP = 3',3'-c-di-GMP + 2 diphosphate</text>
        <dbReference type="Rhea" id="RHEA:24898"/>
        <dbReference type="ChEBI" id="CHEBI:33019"/>
        <dbReference type="ChEBI" id="CHEBI:37565"/>
        <dbReference type="ChEBI" id="CHEBI:58805"/>
        <dbReference type="EC" id="2.7.7.65"/>
    </reaction>
</comment>
<dbReference type="GO" id="GO:0043709">
    <property type="term" value="P:cell adhesion involved in single-species biofilm formation"/>
    <property type="evidence" value="ECO:0007669"/>
    <property type="project" value="TreeGrafter"/>
</dbReference>
<feature type="transmembrane region" description="Helical" evidence="4">
    <location>
        <begin position="311"/>
        <end position="334"/>
    </location>
</feature>
<dbReference type="Gene3D" id="1.20.58.920">
    <property type="match status" value="1"/>
</dbReference>
<dbReference type="InterPro" id="IPR043128">
    <property type="entry name" value="Rev_trsase/Diguanyl_cyclase"/>
</dbReference>
<dbReference type="GO" id="GO:1902201">
    <property type="term" value="P:negative regulation of bacterial-type flagellum-dependent cell motility"/>
    <property type="evidence" value="ECO:0007669"/>
    <property type="project" value="TreeGrafter"/>
</dbReference>
<evidence type="ECO:0000313" key="6">
    <source>
        <dbReference type="EMBL" id="ABR72739.1"/>
    </source>
</evidence>
<evidence type="ECO:0000259" key="5">
    <source>
        <dbReference type="PROSITE" id="PS50887"/>
    </source>
</evidence>
<dbReference type="KEGG" id="mmw:Mmwyl1_3840"/>
<accession>A6W210</accession>
<keyword evidence="4" id="KW-1133">Transmembrane helix</keyword>
<dbReference type="Gene3D" id="6.10.340.10">
    <property type="match status" value="1"/>
</dbReference>
<evidence type="ECO:0000256" key="1">
    <source>
        <dbReference type="ARBA" id="ARBA00001946"/>
    </source>
</evidence>
<dbReference type="PROSITE" id="PS50887">
    <property type="entry name" value="GGDEF"/>
    <property type="match status" value="1"/>
</dbReference>
<reference evidence="6" key="1">
    <citation type="submission" date="2007-06" db="EMBL/GenBank/DDBJ databases">
        <title>Complete sequence of Marinomonas sp. MWYL1.</title>
        <authorList>
            <consortium name="US DOE Joint Genome Institute"/>
            <person name="Copeland A."/>
            <person name="Lucas S."/>
            <person name="Lapidus A."/>
            <person name="Barry K."/>
            <person name="Glavina del Rio T."/>
            <person name="Dalin E."/>
            <person name="Tice H."/>
            <person name="Pitluck S."/>
            <person name="Kiss H."/>
            <person name="Brettin T."/>
            <person name="Bruce D."/>
            <person name="Detter J.C."/>
            <person name="Han C."/>
            <person name="Schmutz J."/>
            <person name="Larimer F."/>
            <person name="Land M."/>
            <person name="Hauser L."/>
            <person name="Kyrpides N."/>
            <person name="Kim E."/>
            <person name="Johnston A.W.B."/>
            <person name="Todd J.D."/>
            <person name="Rogers R."/>
            <person name="Wexler M."/>
            <person name="Bond P.L."/>
            <person name="Li Y."/>
            <person name="Richardson P."/>
        </authorList>
    </citation>
    <scope>NUCLEOTIDE SEQUENCE [LARGE SCALE GENOMIC DNA]</scope>
    <source>
        <strain evidence="6">MWYL1</strain>
    </source>
</reference>
<dbReference type="InterPro" id="IPR000160">
    <property type="entry name" value="GGDEF_dom"/>
</dbReference>
<dbReference type="STRING" id="400668.Mmwyl1_3840"/>
<dbReference type="CDD" id="cd01949">
    <property type="entry name" value="GGDEF"/>
    <property type="match status" value="1"/>
</dbReference>
<dbReference type="EMBL" id="CP000749">
    <property type="protein sequence ID" value="ABR72739.1"/>
    <property type="molecule type" value="Genomic_DNA"/>
</dbReference>
<dbReference type="Gene3D" id="3.30.70.270">
    <property type="match status" value="1"/>
</dbReference>
<dbReference type="PANTHER" id="PTHR45138">
    <property type="entry name" value="REGULATORY COMPONENTS OF SENSORY TRANSDUCTION SYSTEM"/>
    <property type="match status" value="1"/>
</dbReference>
<evidence type="ECO:0000256" key="3">
    <source>
        <dbReference type="ARBA" id="ARBA00034247"/>
    </source>
</evidence>
<proteinExistence type="predicted"/>
<dbReference type="OrthoDB" id="5756373at2"/>
<dbReference type="HOGENOM" id="CLU_511578_0_0_6"/>
<keyword evidence="4" id="KW-0472">Membrane</keyword>
<feature type="transmembrane region" description="Helical" evidence="4">
    <location>
        <begin position="21"/>
        <end position="43"/>
    </location>
</feature>
<dbReference type="InterPro" id="IPR050469">
    <property type="entry name" value="Diguanylate_Cyclase"/>
</dbReference>
<evidence type="ECO:0000256" key="2">
    <source>
        <dbReference type="ARBA" id="ARBA00012528"/>
    </source>
</evidence>
<evidence type="ECO:0000256" key="4">
    <source>
        <dbReference type="SAM" id="Phobius"/>
    </source>
</evidence>
<dbReference type="PANTHER" id="PTHR45138:SF9">
    <property type="entry name" value="DIGUANYLATE CYCLASE DGCM-RELATED"/>
    <property type="match status" value="1"/>
</dbReference>
<sequence length="556" mass="62924">MNSKPLFTLLSKTSNNRRLSLVKQLGILLVIGLLLFVSVGYVLQTRLEQTQSILKDLTLNTIPAMNNATRSALKSGELMSALESLTSATTPAERRIAELEVTEKLQALENETNKVTDNQTVTMLLKAIQEETKHLNVLIDQKLDLAYKIKVNLKKVWKLKIEADQINQTANILPVEQTYFTQWQIALLQTLSFAYKIENIERLSDLQEIHRLLELNLQNMDKISASFSAPLKKQVKQINTDLRYILSAPENLAEQQADYLRIIGRTRGREHFIHNMISDYSNITNQQSLIEYNNLNDKIASLAQGMTTQKIWFICGFILLSTMIIATLGLYSYAVKRLRTLTQKINLMTKGSHNLPSNRDEIDELFQAFDEFSNTINMQTRRLESLSLTDGLTNIANRRAFDQRLLVELSSDKSSKYDLSILLIDVDYFKQYNDTYGHINGDEALQKIASSLESIINKKTDLVARYGGEEFVVILPNTNAQQAEVIAQQMKQVIGLINIEHKTSKIADAITVSIGIVTRVKNGKTDADTLMKSADIALYHSKTQGRNQATHIDNIN</sequence>
<protein>
    <recommendedName>
        <fullName evidence="2">diguanylate cyclase</fullName>
        <ecNumber evidence="2">2.7.7.65</ecNumber>
    </recommendedName>
</protein>
<feature type="domain" description="GGDEF" evidence="5">
    <location>
        <begin position="417"/>
        <end position="554"/>
    </location>
</feature>
<dbReference type="InterPro" id="IPR038188">
    <property type="entry name" value="TorS_sensor_sf"/>
</dbReference>
<keyword evidence="4" id="KW-0812">Transmembrane</keyword>
<dbReference type="SUPFAM" id="SSF55073">
    <property type="entry name" value="Nucleotide cyclase"/>
    <property type="match status" value="1"/>
</dbReference>
<dbReference type="Pfam" id="PF00990">
    <property type="entry name" value="GGDEF"/>
    <property type="match status" value="1"/>
</dbReference>
<dbReference type="eggNOG" id="COG3706">
    <property type="taxonomic scope" value="Bacteria"/>
</dbReference>
<gene>
    <name evidence="6" type="ordered locus">Mmwyl1_3840</name>
</gene>